<feature type="transmembrane region" description="Helical" evidence="6">
    <location>
        <begin position="104"/>
        <end position="120"/>
    </location>
</feature>
<name>A0A3L8SIZ1_CHLGU</name>
<dbReference type="InterPro" id="IPR001902">
    <property type="entry name" value="SLC26A/SulP_fam"/>
</dbReference>
<comment type="subcellular location">
    <subcellularLocation>
        <location evidence="1">Membrane</location>
        <topology evidence="1">Multi-pass membrane protein</topology>
    </subcellularLocation>
</comment>
<keyword evidence="2 6" id="KW-0812">Transmembrane</keyword>
<dbReference type="Pfam" id="PF00916">
    <property type="entry name" value="Sulfate_transp"/>
    <property type="match status" value="1"/>
</dbReference>
<dbReference type="InterPro" id="IPR018045">
    <property type="entry name" value="S04_transporter_CS"/>
</dbReference>
<dbReference type="PROSITE" id="PS01130">
    <property type="entry name" value="SLC26A"/>
    <property type="match status" value="1"/>
</dbReference>
<evidence type="ECO:0000259" key="7">
    <source>
        <dbReference type="PROSITE" id="PS50801"/>
    </source>
</evidence>
<protein>
    <recommendedName>
        <fullName evidence="7">STAS domain-containing protein</fullName>
    </recommendedName>
</protein>
<feature type="region of interest" description="Disordered" evidence="5">
    <location>
        <begin position="840"/>
        <end position="859"/>
    </location>
</feature>
<keyword evidence="4 6" id="KW-0472">Membrane</keyword>
<dbReference type="InterPro" id="IPR011547">
    <property type="entry name" value="SLC26A/SulP_dom"/>
</dbReference>
<dbReference type="Pfam" id="PF01740">
    <property type="entry name" value="STAS"/>
    <property type="match status" value="1"/>
</dbReference>
<evidence type="ECO:0000256" key="5">
    <source>
        <dbReference type="SAM" id="MobiDB-lite"/>
    </source>
</evidence>
<feature type="transmembrane region" description="Helical" evidence="6">
    <location>
        <begin position="365"/>
        <end position="382"/>
    </location>
</feature>
<reference evidence="8 9" key="1">
    <citation type="journal article" date="2018" name="Proc. R. Soc. B">
        <title>A non-coding region near Follistatin controls head colour polymorphism in the Gouldian finch.</title>
        <authorList>
            <person name="Toomey M.B."/>
            <person name="Marques C.I."/>
            <person name="Andrade P."/>
            <person name="Araujo P.M."/>
            <person name="Sabatino S."/>
            <person name="Gazda M.A."/>
            <person name="Afonso S."/>
            <person name="Lopes R.J."/>
            <person name="Corbo J.C."/>
            <person name="Carneiro M."/>
        </authorList>
    </citation>
    <scope>NUCLEOTIDE SEQUENCE [LARGE SCALE GENOMIC DNA]</scope>
    <source>
        <strain evidence="8">Red01</strain>
        <tissue evidence="8">Muscle</tissue>
    </source>
</reference>
<dbReference type="OrthoDB" id="288203at2759"/>
<evidence type="ECO:0000313" key="9">
    <source>
        <dbReference type="Proteomes" id="UP000276834"/>
    </source>
</evidence>
<dbReference type="CDD" id="cd07042">
    <property type="entry name" value="STAS_SulP_like_sulfate_transporter"/>
    <property type="match status" value="1"/>
</dbReference>
<evidence type="ECO:0000256" key="4">
    <source>
        <dbReference type="ARBA" id="ARBA00023136"/>
    </source>
</evidence>
<accession>A0A3L8SIZ1</accession>
<dbReference type="Proteomes" id="UP000276834">
    <property type="component" value="Unassembled WGS sequence"/>
</dbReference>
<feature type="transmembrane region" description="Helical" evidence="6">
    <location>
        <begin position="199"/>
        <end position="220"/>
    </location>
</feature>
<dbReference type="PROSITE" id="PS50801">
    <property type="entry name" value="STAS"/>
    <property type="match status" value="1"/>
</dbReference>
<dbReference type="PANTHER" id="PTHR11814">
    <property type="entry name" value="SULFATE TRANSPORTER"/>
    <property type="match status" value="1"/>
</dbReference>
<dbReference type="GO" id="GO:0008271">
    <property type="term" value="F:secondary active sulfate transmembrane transporter activity"/>
    <property type="evidence" value="ECO:0007669"/>
    <property type="project" value="InterPro"/>
</dbReference>
<feature type="transmembrane region" description="Helical" evidence="6">
    <location>
        <begin position="240"/>
        <end position="264"/>
    </location>
</feature>
<dbReference type="NCBIfam" id="TIGR00815">
    <property type="entry name" value="sulP"/>
    <property type="match status" value="1"/>
</dbReference>
<gene>
    <name evidence="8" type="ORF">DV515_00007504</name>
</gene>
<feature type="transmembrane region" description="Helical" evidence="6">
    <location>
        <begin position="166"/>
        <end position="192"/>
    </location>
</feature>
<sequence>MVEPVGNHYVIARPVYSENAFNEEHEKLHRYHKTFWDHLKLYFSCSPQRAKKFALGLFPVVSWLPAYRFREWVLNDIISGINTGLVAVLQGLAFALLVNVPPSYGLYAAFFPVLVYFIFGTSRHISVGPFPVLSLMVGGVVTRLVPDNSTGNGNSTNTSAINDERVMVAASVTFLSGVIQLLLGIFQFGFIVIYLSQSLISGFTTAAAIHVLVSQLKFMFQLPVPGFNKPFGIIYTLESLFSQITKANIADLVTSLVVLLIVFVVKEMNDRYKEKLPAPIPIELLVTVLAALISYFVNFEEKFEVAVVGKLEEGFHAPVAPDAGILQNCIGDGISIAIVGFAVAFSVAKVYSIKHDYPIDGNQELIAFGLGNIVGGSFKGFASSTALSRSGVQESTGGKTQIAGIISSVIVLVVILAIGFLLAPLQKSVLASLALGNLKGMLMQFKEIGILWRKDKYDCVIWVVTFLAAIFLGLDIGLASAVAFQLLTVVIRSQIPSCTVLANVGRSNIYRNRKDYTDIYEPEGVKIFRCSSPIFFANIEFFREKLITAIGFNPLRVLRKRNKALRKIRKMLKKGELQVTSKGLICMANPAYESEEELDNNKIEELDQPTIMTDLPIRINWGSDLPPGITVPQVNLHSIILDFSSVSFLDFSAMTVLRKTLKEFVRLDIDIYVAGAYEGLLDKLERSAFFDEEIKPSMFFLTIHDAVLHILLKKDIANSPKLKLAEIVIKTQLISNQIEERLLVQEKGRSSDCVVIPRNGLRSRECTVRLWLWPSSCRKCSLKKLIVEWLGQITKASSYLKHLHTCFIALLPAQGRKPPDNLLMGFDLEQSLTRVRGVGSALEPGQSASPHLSTTSPLL</sequence>
<evidence type="ECO:0000256" key="1">
    <source>
        <dbReference type="ARBA" id="ARBA00004141"/>
    </source>
</evidence>
<comment type="caution">
    <text evidence="8">The sequence shown here is derived from an EMBL/GenBank/DDBJ whole genome shotgun (WGS) entry which is preliminary data.</text>
</comment>
<proteinExistence type="predicted"/>
<dbReference type="AlphaFoldDB" id="A0A3L8SIZ1"/>
<dbReference type="STRING" id="44316.ENSEGOP00005006236"/>
<dbReference type="Gene3D" id="3.30.750.24">
    <property type="entry name" value="STAS domain"/>
    <property type="match status" value="1"/>
</dbReference>
<feature type="transmembrane region" description="Helical" evidence="6">
    <location>
        <begin position="460"/>
        <end position="487"/>
    </location>
</feature>
<feature type="compositionally biased region" description="Polar residues" evidence="5">
    <location>
        <begin position="846"/>
        <end position="859"/>
    </location>
</feature>
<dbReference type="GO" id="GO:0016020">
    <property type="term" value="C:membrane"/>
    <property type="evidence" value="ECO:0007669"/>
    <property type="project" value="UniProtKB-SubCell"/>
</dbReference>
<evidence type="ECO:0000256" key="2">
    <source>
        <dbReference type="ARBA" id="ARBA00022692"/>
    </source>
</evidence>
<keyword evidence="9" id="KW-1185">Reference proteome</keyword>
<feature type="transmembrane region" description="Helical" evidence="6">
    <location>
        <begin position="276"/>
        <end position="297"/>
    </location>
</feature>
<dbReference type="SUPFAM" id="SSF52091">
    <property type="entry name" value="SpoIIaa-like"/>
    <property type="match status" value="1"/>
</dbReference>
<dbReference type="EMBL" id="QUSF01000020">
    <property type="protein sequence ID" value="RLW02014.1"/>
    <property type="molecule type" value="Genomic_DNA"/>
</dbReference>
<feature type="transmembrane region" description="Helical" evidence="6">
    <location>
        <begin position="402"/>
        <end position="423"/>
    </location>
</feature>
<keyword evidence="3 6" id="KW-1133">Transmembrane helix</keyword>
<feature type="transmembrane region" description="Helical" evidence="6">
    <location>
        <begin position="127"/>
        <end position="146"/>
    </location>
</feature>
<dbReference type="InterPro" id="IPR036513">
    <property type="entry name" value="STAS_dom_sf"/>
</dbReference>
<feature type="transmembrane region" description="Helical" evidence="6">
    <location>
        <begin position="77"/>
        <end position="98"/>
    </location>
</feature>
<evidence type="ECO:0000256" key="6">
    <source>
        <dbReference type="SAM" id="Phobius"/>
    </source>
</evidence>
<evidence type="ECO:0000313" key="8">
    <source>
        <dbReference type="EMBL" id="RLW02014.1"/>
    </source>
</evidence>
<organism evidence="8 9">
    <name type="scientific">Chloebia gouldiae</name>
    <name type="common">Gouldian finch</name>
    <name type="synonym">Erythrura gouldiae</name>
    <dbReference type="NCBI Taxonomy" id="44316"/>
    <lineage>
        <taxon>Eukaryota</taxon>
        <taxon>Metazoa</taxon>
        <taxon>Chordata</taxon>
        <taxon>Craniata</taxon>
        <taxon>Vertebrata</taxon>
        <taxon>Euteleostomi</taxon>
        <taxon>Archelosauria</taxon>
        <taxon>Archosauria</taxon>
        <taxon>Dinosauria</taxon>
        <taxon>Saurischia</taxon>
        <taxon>Theropoda</taxon>
        <taxon>Coelurosauria</taxon>
        <taxon>Aves</taxon>
        <taxon>Neognathae</taxon>
        <taxon>Neoaves</taxon>
        <taxon>Telluraves</taxon>
        <taxon>Australaves</taxon>
        <taxon>Passeriformes</taxon>
        <taxon>Passeroidea</taxon>
        <taxon>Passeridae</taxon>
        <taxon>Chloebia</taxon>
    </lineage>
</organism>
<dbReference type="InterPro" id="IPR002645">
    <property type="entry name" value="STAS_dom"/>
</dbReference>
<feature type="domain" description="STAS" evidence="7">
    <location>
        <begin position="515"/>
        <end position="710"/>
    </location>
</feature>
<feature type="transmembrane region" description="Helical" evidence="6">
    <location>
        <begin position="334"/>
        <end position="353"/>
    </location>
</feature>
<evidence type="ECO:0000256" key="3">
    <source>
        <dbReference type="ARBA" id="ARBA00022989"/>
    </source>
</evidence>